<evidence type="ECO:0000256" key="5">
    <source>
        <dbReference type="ARBA" id="ARBA00022692"/>
    </source>
</evidence>
<evidence type="ECO:0000256" key="1">
    <source>
        <dbReference type="ARBA" id="ARBA00004651"/>
    </source>
</evidence>
<comment type="caution">
    <text evidence="10">The sequence shown here is derived from an EMBL/GenBank/DDBJ whole genome shotgun (WGS) entry which is preliminary data.</text>
</comment>
<dbReference type="PANTHER" id="PTHR33908">
    <property type="entry name" value="MANNOSYLTRANSFERASE YKCB-RELATED"/>
    <property type="match status" value="1"/>
</dbReference>
<evidence type="ECO:0000313" key="11">
    <source>
        <dbReference type="Proteomes" id="UP000177006"/>
    </source>
</evidence>
<feature type="transmembrane region" description="Helical" evidence="8">
    <location>
        <begin position="215"/>
        <end position="234"/>
    </location>
</feature>
<dbReference type="Pfam" id="PF13231">
    <property type="entry name" value="PMT_2"/>
    <property type="match status" value="1"/>
</dbReference>
<dbReference type="InterPro" id="IPR038731">
    <property type="entry name" value="RgtA/B/C-like"/>
</dbReference>
<feature type="domain" description="Glycosyltransferase RgtA/B/C/D-like" evidence="9">
    <location>
        <begin position="73"/>
        <end position="230"/>
    </location>
</feature>
<evidence type="ECO:0000256" key="8">
    <source>
        <dbReference type="SAM" id="Phobius"/>
    </source>
</evidence>
<dbReference type="PANTHER" id="PTHR33908:SF11">
    <property type="entry name" value="MEMBRANE PROTEIN"/>
    <property type="match status" value="1"/>
</dbReference>
<evidence type="ECO:0000313" key="10">
    <source>
        <dbReference type="EMBL" id="OGD63397.1"/>
    </source>
</evidence>
<sequence>MKIKRFFRKEILFLLLILGFSFFLRLADQPNFPACLHRDEVQFGYNAYSLLKTGRDEWGQFLPTHFRYNGEYHVPVVFYLIASVMFFTGPTDLSIRLPAIIIGSLIPILAYLLIKEIFKDKKLALIFALLLSFNPWEVINARASGEISIISLFLGILGFYLLSVFIRNKHKLVFFLAVTSLVLAYLSYIASRLNVPIMLIIFLVIFFKEIPFKKLILPILGLVICLPFLLVALYPQRFVTTSIVAAKFFPDDVNQRKEAIIGYKTNKVKFILNRGREFFFEFVDNYFDYLSPHYIFREMGEPDRTNIFQSGSLYLVEIITVIFGIYALLRSKNKKGRNLIILWFFAAPIVGALTFNYPDKPNSARTVYFYFILSFLSAYGVYFLLNFSHRQLLRKVILMTLISAFLVNGFFIYKQVRFYTNQRLAPVRDCGYPEVFQLTESLKSQFPIVYFGTVYEYPYIHYLWQTKYSPEKYHEFLRNNPSGNDVVLLNSPNKHDWQLENYVFKHRSCLVDRDENVLMVAKFTDCKDRYQIKVMKDFKTNRLLFLLPPVPEYKQLDKIVYQEMGEIKRTDGSTVFNLYTYNKNNDNISAQDMKDFVQVN</sequence>
<organism evidence="10 11">
    <name type="scientific">Candidatus Beckwithbacteria bacterium RBG_13_42_9</name>
    <dbReference type="NCBI Taxonomy" id="1797457"/>
    <lineage>
        <taxon>Bacteria</taxon>
        <taxon>Candidatus Beckwithiibacteriota</taxon>
    </lineage>
</organism>
<feature type="transmembrane region" description="Helical" evidence="8">
    <location>
        <begin position="95"/>
        <end position="114"/>
    </location>
</feature>
<dbReference type="STRING" id="1797457.A2160_02885"/>
<feature type="transmembrane region" description="Helical" evidence="8">
    <location>
        <begin position="123"/>
        <end position="141"/>
    </location>
</feature>
<feature type="transmembrane region" description="Helical" evidence="8">
    <location>
        <begin position="367"/>
        <end position="385"/>
    </location>
</feature>
<dbReference type="EMBL" id="MEZK01000010">
    <property type="protein sequence ID" value="OGD63397.1"/>
    <property type="molecule type" value="Genomic_DNA"/>
</dbReference>
<dbReference type="InterPro" id="IPR050297">
    <property type="entry name" value="LipidA_mod_glycosyltrf_83"/>
</dbReference>
<protein>
    <recommendedName>
        <fullName evidence="9">Glycosyltransferase RgtA/B/C/D-like domain-containing protein</fullName>
    </recommendedName>
</protein>
<feature type="transmembrane region" description="Helical" evidence="8">
    <location>
        <begin position="392"/>
        <end position="413"/>
    </location>
</feature>
<evidence type="ECO:0000256" key="7">
    <source>
        <dbReference type="ARBA" id="ARBA00023136"/>
    </source>
</evidence>
<reference evidence="10 11" key="1">
    <citation type="journal article" date="2016" name="Nat. Commun.">
        <title>Thousands of microbial genomes shed light on interconnected biogeochemical processes in an aquifer system.</title>
        <authorList>
            <person name="Anantharaman K."/>
            <person name="Brown C.T."/>
            <person name="Hug L.A."/>
            <person name="Sharon I."/>
            <person name="Castelle C.J."/>
            <person name="Probst A.J."/>
            <person name="Thomas B.C."/>
            <person name="Singh A."/>
            <person name="Wilkins M.J."/>
            <person name="Karaoz U."/>
            <person name="Brodie E.L."/>
            <person name="Williams K.H."/>
            <person name="Hubbard S.S."/>
            <person name="Banfield J.F."/>
        </authorList>
    </citation>
    <scope>NUCLEOTIDE SEQUENCE [LARGE SCALE GENOMIC DNA]</scope>
</reference>
<keyword evidence="5 8" id="KW-0812">Transmembrane</keyword>
<keyword evidence="4" id="KW-0808">Transferase</keyword>
<evidence type="ECO:0000256" key="6">
    <source>
        <dbReference type="ARBA" id="ARBA00022989"/>
    </source>
</evidence>
<feature type="transmembrane region" description="Helical" evidence="8">
    <location>
        <begin position="147"/>
        <end position="165"/>
    </location>
</feature>
<keyword evidence="7 8" id="KW-0472">Membrane</keyword>
<evidence type="ECO:0000259" key="9">
    <source>
        <dbReference type="Pfam" id="PF13231"/>
    </source>
</evidence>
<feature type="transmembrane region" description="Helical" evidence="8">
    <location>
        <begin position="172"/>
        <end position="189"/>
    </location>
</feature>
<evidence type="ECO:0000256" key="3">
    <source>
        <dbReference type="ARBA" id="ARBA00022676"/>
    </source>
</evidence>
<name>A0A1F5E7L6_9BACT</name>
<dbReference type="GO" id="GO:0009103">
    <property type="term" value="P:lipopolysaccharide biosynthetic process"/>
    <property type="evidence" value="ECO:0007669"/>
    <property type="project" value="UniProtKB-ARBA"/>
</dbReference>
<dbReference type="GO" id="GO:0016763">
    <property type="term" value="F:pentosyltransferase activity"/>
    <property type="evidence" value="ECO:0007669"/>
    <property type="project" value="TreeGrafter"/>
</dbReference>
<dbReference type="Proteomes" id="UP000177006">
    <property type="component" value="Unassembled WGS sequence"/>
</dbReference>
<keyword evidence="2" id="KW-1003">Cell membrane</keyword>
<feature type="transmembrane region" description="Helical" evidence="8">
    <location>
        <begin position="336"/>
        <end position="355"/>
    </location>
</feature>
<comment type="subcellular location">
    <subcellularLocation>
        <location evidence="1">Cell membrane</location>
        <topology evidence="1">Multi-pass membrane protein</topology>
    </subcellularLocation>
</comment>
<evidence type="ECO:0000256" key="2">
    <source>
        <dbReference type="ARBA" id="ARBA00022475"/>
    </source>
</evidence>
<evidence type="ECO:0000256" key="4">
    <source>
        <dbReference type="ARBA" id="ARBA00022679"/>
    </source>
</evidence>
<proteinExistence type="predicted"/>
<keyword evidence="6 8" id="KW-1133">Transmembrane helix</keyword>
<accession>A0A1F5E7L6</accession>
<feature type="transmembrane region" description="Helical" evidence="8">
    <location>
        <begin position="307"/>
        <end position="329"/>
    </location>
</feature>
<dbReference type="AlphaFoldDB" id="A0A1F5E7L6"/>
<dbReference type="GO" id="GO:0005886">
    <property type="term" value="C:plasma membrane"/>
    <property type="evidence" value="ECO:0007669"/>
    <property type="project" value="UniProtKB-SubCell"/>
</dbReference>
<keyword evidence="3" id="KW-0328">Glycosyltransferase</keyword>
<gene>
    <name evidence="10" type="ORF">A2160_02885</name>
</gene>